<evidence type="ECO:0000313" key="1">
    <source>
        <dbReference type="EMBL" id="KAJ4724606.1"/>
    </source>
</evidence>
<keyword evidence="2" id="KW-1185">Reference proteome</keyword>
<sequence>MLKPQQVQQSQSSITTLFPISKPFLHGSSQVFLPVQASPFFKTSPKIRISIYHNNNIKALFGISTKPTTKVKAVITVKPTVISTISPIDEIEDLLGQSLELELVSAELDRQTGLEKSTIKGSAWRQLAKDENENIVYKAEFKVPESFGEVGAILVQNEHHSEMYLNDILLTGFQNGPVTITCGSWVQSEYTVKDKRIFFTDKSFLPSRTPDGLKRLRAEELANLRGNGQGQRKASDRIYDYDAYNDLGNPDSDREKARPVLGGKERPYPRRCRTGRARCKTDPKSESRSNSINYLPRDEAFSEIKQAQFTAKTLYSALHALIPTLEAKIIDNDLGFPNFTEIDKLFNEGNNVPLPPALEEKPLWQTILPRLIKGAIDTEKSFLRFETPEAMDRDKFFWFRDQEFCRETLAGLNPYSLKLVTEWPLTSKLDPAIYGPAESAITRELIEKEIGGVMSLEDALREKKLFILDYHDLLLPYVEKVRQIKGSVLYGSRTLLFLNADGTLRPLAIELTRPPNPMDGKPQWKRVFSPSWQSTECWLWRLAKAHVLAHDSGYHQLVSHWLRTHCCVEPYVIATNRQLSAMHPINRLLKPHFRYTMEINALARQLLINAAGVIESTFTPRKYSMEFSSVAYDKEWRFDYEALPKDLIKRGLAVEDPNSPHGLRLTIEDYPYANDGLDIWASLKQWVTDYVNHYYPGKSLVEYDEELQAWWTEIRTVGHGDKKDEPWWPVLKTPDDLIEIITTMIWVTSGHHAAVNFGQYTFAGYFPNRPTIARTKMPTEDKTEEDWKFFIEKPELALLRCFPSQIQATKVMVTMDTLSSHSPDEEYLGKHMEQPWAADPVIRAAFERFSARLREIEGIIDARNANENLHNRNGAGIVPYELLKPTSGPGVTGKGIPYSISI</sequence>
<comment type="caution">
    <text evidence="1">The sequence shown here is derived from an EMBL/GenBank/DDBJ whole genome shotgun (WGS) entry which is preliminary data.</text>
</comment>
<dbReference type="EMBL" id="CM051395">
    <property type="protein sequence ID" value="KAJ4724606.1"/>
    <property type="molecule type" value="Genomic_DNA"/>
</dbReference>
<accession>A0ACC1YMG3</accession>
<organism evidence="1 2">
    <name type="scientific">Melia azedarach</name>
    <name type="common">Chinaberry tree</name>
    <dbReference type="NCBI Taxonomy" id="155640"/>
    <lineage>
        <taxon>Eukaryota</taxon>
        <taxon>Viridiplantae</taxon>
        <taxon>Streptophyta</taxon>
        <taxon>Embryophyta</taxon>
        <taxon>Tracheophyta</taxon>
        <taxon>Spermatophyta</taxon>
        <taxon>Magnoliopsida</taxon>
        <taxon>eudicotyledons</taxon>
        <taxon>Gunneridae</taxon>
        <taxon>Pentapetalae</taxon>
        <taxon>rosids</taxon>
        <taxon>malvids</taxon>
        <taxon>Sapindales</taxon>
        <taxon>Meliaceae</taxon>
        <taxon>Melia</taxon>
    </lineage>
</organism>
<protein>
    <submittedName>
        <fullName evidence="1">Lipoxygenase</fullName>
    </submittedName>
</protein>
<dbReference type="Proteomes" id="UP001164539">
    <property type="component" value="Chromosome 2"/>
</dbReference>
<name>A0ACC1YMG3_MELAZ</name>
<evidence type="ECO:0000313" key="2">
    <source>
        <dbReference type="Proteomes" id="UP001164539"/>
    </source>
</evidence>
<gene>
    <name evidence="1" type="ORF">OWV82_003574</name>
</gene>
<reference evidence="1 2" key="1">
    <citation type="journal article" date="2023" name="Science">
        <title>Complex scaffold remodeling in plant triterpene biosynthesis.</title>
        <authorList>
            <person name="De La Pena R."/>
            <person name="Hodgson H."/>
            <person name="Liu J.C."/>
            <person name="Stephenson M.J."/>
            <person name="Martin A.C."/>
            <person name="Owen C."/>
            <person name="Harkess A."/>
            <person name="Leebens-Mack J."/>
            <person name="Jimenez L.E."/>
            <person name="Osbourn A."/>
            <person name="Sattely E.S."/>
        </authorList>
    </citation>
    <scope>NUCLEOTIDE SEQUENCE [LARGE SCALE GENOMIC DNA]</scope>
    <source>
        <strain evidence="2">cv. JPN11</strain>
        <tissue evidence="1">Leaf</tissue>
    </source>
</reference>
<proteinExistence type="predicted"/>